<protein>
    <recommendedName>
        <fullName evidence="4">DUF11 domain-containing protein</fullName>
    </recommendedName>
</protein>
<keyword evidence="3" id="KW-1185">Reference proteome</keyword>
<name>A0ABP7HM03_9ACTN</name>
<keyword evidence="1" id="KW-0732">Signal</keyword>
<gene>
    <name evidence="2" type="ORF">GCM10022226_08910</name>
</gene>
<evidence type="ECO:0008006" key="4">
    <source>
        <dbReference type="Google" id="ProtNLM"/>
    </source>
</evidence>
<evidence type="ECO:0000313" key="2">
    <source>
        <dbReference type="EMBL" id="GAA3792020.1"/>
    </source>
</evidence>
<dbReference type="Proteomes" id="UP001500888">
    <property type="component" value="Unassembled WGS sequence"/>
</dbReference>
<reference evidence="3" key="1">
    <citation type="journal article" date="2019" name="Int. J. Syst. Evol. Microbiol.">
        <title>The Global Catalogue of Microorganisms (GCM) 10K type strain sequencing project: providing services to taxonomists for standard genome sequencing and annotation.</title>
        <authorList>
            <consortium name="The Broad Institute Genomics Platform"/>
            <consortium name="The Broad Institute Genome Sequencing Center for Infectious Disease"/>
            <person name="Wu L."/>
            <person name="Ma J."/>
        </authorList>
    </citation>
    <scope>NUCLEOTIDE SEQUENCE [LARGE SCALE GENOMIC DNA]</scope>
    <source>
        <strain evidence="3">JCM 16908</strain>
    </source>
</reference>
<proteinExistence type="predicted"/>
<evidence type="ECO:0000256" key="1">
    <source>
        <dbReference type="SAM" id="SignalP"/>
    </source>
</evidence>
<evidence type="ECO:0000313" key="3">
    <source>
        <dbReference type="Proteomes" id="UP001500888"/>
    </source>
</evidence>
<dbReference type="RefSeq" id="WP_344934467.1">
    <property type="nucleotide sequence ID" value="NZ_BAAAZR010000001.1"/>
</dbReference>
<feature type="chain" id="PRO_5045471056" description="DUF11 domain-containing protein" evidence="1">
    <location>
        <begin position="29"/>
        <end position="183"/>
    </location>
</feature>
<dbReference type="EMBL" id="BAAAZR010000001">
    <property type="protein sequence ID" value="GAA3792020.1"/>
    <property type="molecule type" value="Genomic_DNA"/>
</dbReference>
<sequence length="183" mass="19698">MRRHLSTLAALTLAGSLAGASLAMPATAATPAPASATRTVAAPQSPLKTVVQWNRTVRRGGTITYSLKSTNKGEWPTDLAAMFGTLPKGASKMRVVSKASSTFCDISGRDLFCLFDTIKPNRSTSLKVKVWLKRSTKGTAVAEFASISVDVPEGVDVTNEEELEKLDLQDDVKFHAFKTKILR</sequence>
<feature type="signal peptide" evidence="1">
    <location>
        <begin position="1"/>
        <end position="28"/>
    </location>
</feature>
<organism evidence="2 3">
    <name type="scientific">Sphaerisporangium flaviroseum</name>
    <dbReference type="NCBI Taxonomy" id="509199"/>
    <lineage>
        <taxon>Bacteria</taxon>
        <taxon>Bacillati</taxon>
        <taxon>Actinomycetota</taxon>
        <taxon>Actinomycetes</taxon>
        <taxon>Streptosporangiales</taxon>
        <taxon>Streptosporangiaceae</taxon>
        <taxon>Sphaerisporangium</taxon>
    </lineage>
</organism>
<comment type="caution">
    <text evidence="2">The sequence shown here is derived from an EMBL/GenBank/DDBJ whole genome shotgun (WGS) entry which is preliminary data.</text>
</comment>
<accession>A0ABP7HM03</accession>